<dbReference type="Proteomes" id="UP000070598">
    <property type="component" value="Unassembled WGS sequence"/>
</dbReference>
<sequence length="66" mass="7044">MVQPGVCLISWTVCSRSKRRRYACQSRSTSAGAAPVCEGHTPHRLGIPVAGRVVDPQPDQGVLQDG</sequence>
<protein>
    <submittedName>
        <fullName evidence="1">Uncharacterized protein</fullName>
    </submittedName>
</protein>
<dbReference type="AlphaFoldDB" id="A0A132NLZ4"/>
<proteinExistence type="predicted"/>
<evidence type="ECO:0000313" key="1">
    <source>
        <dbReference type="EMBL" id="KWX10782.1"/>
    </source>
</evidence>
<gene>
    <name evidence="1" type="ORF">TR74_01580</name>
</gene>
<dbReference type="PATRIC" id="fig|1469144.9.peg.5364"/>
<name>A0A132NLZ4_9ACTN</name>
<dbReference type="EMBL" id="JYIK01000276">
    <property type="protein sequence ID" value="KWX10782.1"/>
    <property type="molecule type" value="Genomic_DNA"/>
</dbReference>
<accession>A0A132NLZ4</accession>
<comment type="caution">
    <text evidence="1">The sequence shown here is derived from an EMBL/GenBank/DDBJ whole genome shotgun (WGS) entry which is preliminary data.</text>
</comment>
<evidence type="ECO:0000313" key="2">
    <source>
        <dbReference type="Proteomes" id="UP000070598"/>
    </source>
</evidence>
<organism evidence="1 2">
    <name type="scientific">Carbonactinospora thermoautotrophica</name>
    <dbReference type="NCBI Taxonomy" id="1469144"/>
    <lineage>
        <taxon>Bacteria</taxon>
        <taxon>Bacillati</taxon>
        <taxon>Actinomycetota</taxon>
        <taxon>Actinomycetes</taxon>
        <taxon>Kitasatosporales</taxon>
        <taxon>Carbonactinosporaceae</taxon>
        <taxon>Carbonactinospora</taxon>
    </lineage>
</organism>
<reference evidence="2" key="1">
    <citation type="submission" date="2015-02" db="EMBL/GenBank/DDBJ databases">
        <title>Physiological reanalysis, assessment of diazotrophy, and genome sequences of multiple isolates of Streptomyces thermoautotrophicus.</title>
        <authorList>
            <person name="MacKellar D.C."/>
            <person name="Lieber L."/>
            <person name="Norman J."/>
            <person name="Bolger A."/>
            <person name="Tobin C."/>
            <person name="Murray J.W."/>
            <person name="Friesen M."/>
            <person name="Prell J."/>
        </authorList>
    </citation>
    <scope>NUCLEOTIDE SEQUENCE [LARGE SCALE GENOMIC DNA]</scope>
    <source>
        <strain evidence="2">UBT1</strain>
    </source>
</reference>